<feature type="region of interest" description="Disordered" evidence="1">
    <location>
        <begin position="320"/>
        <end position="348"/>
    </location>
</feature>
<dbReference type="AlphaFoldDB" id="A0A512MB82"/>
<sequence length="766" mass="83852">MIIVGTEQYPSKGRWEDFQKQEDPKVKSPFVTDFDDDDFGGPESDLEEVNDSADESFAVEDDFKPMPGKMAEQRASERQPNLSEHLHAFLKSEWRRLEVDLQGKLGEMELSEATKTQLKTQIGIARGSDEQGDARLASVFKVPEGASDDMAPAPGNYQAQPMPFEEAADKLSAGQFSSMSEMAWVIYNAGGHKAGGGYTSADSEKKLSTRPAFSGDTERARQMYVEEADKPAKTVDLRHIISSTTLNKALASSNDALPEVNDFLKRHGRDGEHTDILPAKVEVFDMVHSHLGNLWPGGAADNQAAGTMHGKLNFDARTENARMPKPDGAGPAQPAKPSKKQLPPINGDQHVSDCQVNHFLTKLGKLDDDLGKIVQDDRLANKEVNFKDVSECAKLIGELNDRIRGKVGAVEGGYTVEAMETDLNEWLAENGAQAGDSLQAKVVAALRDVCLNEVDSLQQLKNNNPANAKARVDKCELTGHIEKLRARGEVSQGEKEFLEKMNVSPEDAVLKKRQVSQKEMVDACVDYLQARSVTCDKLRDDASGKKGYTQKDLVGDLENLAANFDFDLADSLLDHQKIKATSPDYMTKLIDVELALLEAKAGTGVSLFAKREKGKLSVMDQFMDLDYKLSEKVEAALGMEDDAAEVVEVASQDPRFKRERGDGRTHDEIRENKAVSKTTAVDRPDPSKKQKLSNSAGAGEEDPMKIAFGLPHNAPAELSSPDTVGKHGKLNKCEVNPIKSLADMKQKKAADKKAQGTEKMKISKPG</sequence>
<evidence type="ECO:0000313" key="3">
    <source>
        <dbReference type="Proteomes" id="UP000321577"/>
    </source>
</evidence>
<dbReference type="EMBL" id="BKAG01000024">
    <property type="protein sequence ID" value="GEP43992.1"/>
    <property type="molecule type" value="Genomic_DNA"/>
</dbReference>
<accession>A0A512MB82</accession>
<gene>
    <name evidence="2" type="ORF">BGE01nite_32830</name>
</gene>
<feature type="compositionally biased region" description="Basic and acidic residues" evidence="1">
    <location>
        <begin position="654"/>
        <end position="688"/>
    </location>
</feature>
<evidence type="ECO:0000313" key="2">
    <source>
        <dbReference type="EMBL" id="GEP43992.1"/>
    </source>
</evidence>
<protein>
    <submittedName>
        <fullName evidence="2">Uncharacterized protein</fullName>
    </submittedName>
</protein>
<feature type="region of interest" description="Disordered" evidence="1">
    <location>
        <begin position="1"/>
        <end position="55"/>
    </location>
</feature>
<organism evidence="2 3">
    <name type="scientific">Brevifollis gellanilyticus</name>
    <dbReference type="NCBI Taxonomy" id="748831"/>
    <lineage>
        <taxon>Bacteria</taxon>
        <taxon>Pseudomonadati</taxon>
        <taxon>Verrucomicrobiota</taxon>
        <taxon>Verrucomicrobiia</taxon>
        <taxon>Verrucomicrobiales</taxon>
        <taxon>Verrucomicrobiaceae</taxon>
    </lineage>
</organism>
<feature type="region of interest" description="Disordered" evidence="1">
    <location>
        <begin position="653"/>
        <end position="766"/>
    </location>
</feature>
<feature type="compositionally biased region" description="Basic and acidic residues" evidence="1">
    <location>
        <begin position="13"/>
        <end position="26"/>
    </location>
</feature>
<feature type="compositionally biased region" description="Acidic residues" evidence="1">
    <location>
        <begin position="33"/>
        <end position="55"/>
    </location>
</feature>
<reference evidence="2 3" key="1">
    <citation type="submission" date="2019-07" db="EMBL/GenBank/DDBJ databases">
        <title>Whole genome shotgun sequence of Brevifollis gellanilyticus NBRC 108608.</title>
        <authorList>
            <person name="Hosoyama A."/>
            <person name="Uohara A."/>
            <person name="Ohji S."/>
            <person name="Ichikawa N."/>
        </authorList>
    </citation>
    <scope>NUCLEOTIDE SEQUENCE [LARGE SCALE GENOMIC DNA]</scope>
    <source>
        <strain evidence="2 3">NBRC 108608</strain>
    </source>
</reference>
<feature type="compositionally biased region" description="Basic and acidic residues" evidence="1">
    <location>
        <begin position="742"/>
        <end position="766"/>
    </location>
</feature>
<proteinExistence type="predicted"/>
<evidence type="ECO:0000256" key="1">
    <source>
        <dbReference type="SAM" id="MobiDB-lite"/>
    </source>
</evidence>
<name>A0A512MB82_9BACT</name>
<feature type="region of interest" description="Disordered" evidence="1">
    <location>
        <begin position="62"/>
        <end position="81"/>
    </location>
</feature>
<dbReference type="RefSeq" id="WP_146851553.1">
    <property type="nucleotide sequence ID" value="NZ_BKAG01000024.1"/>
</dbReference>
<dbReference type="Proteomes" id="UP000321577">
    <property type="component" value="Unassembled WGS sequence"/>
</dbReference>
<keyword evidence="3" id="KW-1185">Reference proteome</keyword>
<comment type="caution">
    <text evidence="2">The sequence shown here is derived from an EMBL/GenBank/DDBJ whole genome shotgun (WGS) entry which is preliminary data.</text>
</comment>